<organism evidence="4 5">
    <name type="scientific">Trypanosoma conorhini</name>
    <dbReference type="NCBI Taxonomy" id="83891"/>
    <lineage>
        <taxon>Eukaryota</taxon>
        <taxon>Discoba</taxon>
        <taxon>Euglenozoa</taxon>
        <taxon>Kinetoplastea</taxon>
        <taxon>Metakinetoplastina</taxon>
        <taxon>Trypanosomatida</taxon>
        <taxon>Trypanosomatidae</taxon>
        <taxon>Trypanosoma</taxon>
    </lineage>
</organism>
<dbReference type="SMART" id="SM00248">
    <property type="entry name" value="ANK"/>
    <property type="match status" value="4"/>
</dbReference>
<dbReference type="EMBL" id="MKKU01000052">
    <property type="protein sequence ID" value="RNF26215.1"/>
    <property type="molecule type" value="Genomic_DNA"/>
</dbReference>
<evidence type="ECO:0000313" key="5">
    <source>
        <dbReference type="Proteomes" id="UP000284403"/>
    </source>
</evidence>
<keyword evidence="1" id="KW-0677">Repeat</keyword>
<keyword evidence="2 3" id="KW-0040">ANK repeat</keyword>
<evidence type="ECO:0000313" key="4">
    <source>
        <dbReference type="EMBL" id="RNF26215.1"/>
    </source>
</evidence>
<dbReference type="PANTHER" id="PTHR24198">
    <property type="entry name" value="ANKYRIN REPEAT AND PROTEIN KINASE DOMAIN-CONTAINING PROTEIN"/>
    <property type="match status" value="1"/>
</dbReference>
<dbReference type="Proteomes" id="UP000284403">
    <property type="component" value="Unassembled WGS sequence"/>
</dbReference>
<accession>A0A3R7PJF9</accession>
<dbReference type="PROSITE" id="PS50297">
    <property type="entry name" value="ANK_REP_REGION"/>
    <property type="match status" value="2"/>
</dbReference>
<name>A0A3R7PJF9_9TRYP</name>
<dbReference type="PROSITE" id="PS50088">
    <property type="entry name" value="ANK_REPEAT"/>
    <property type="match status" value="2"/>
</dbReference>
<dbReference type="Gene3D" id="1.25.40.20">
    <property type="entry name" value="Ankyrin repeat-containing domain"/>
    <property type="match status" value="2"/>
</dbReference>
<dbReference type="OrthoDB" id="10057496at2759"/>
<protein>
    <submittedName>
        <fullName evidence="4">Putative ankyrin repeat protein</fullName>
    </submittedName>
</protein>
<reference evidence="4 5" key="1">
    <citation type="journal article" date="2018" name="BMC Genomics">
        <title>Genomic comparison of Trypanosoma conorhini and Trypanosoma rangeli to Trypanosoma cruzi strains of high and low virulence.</title>
        <authorList>
            <person name="Bradwell K.R."/>
            <person name="Koparde V.N."/>
            <person name="Matveyev A.V."/>
            <person name="Serrano M.G."/>
            <person name="Alves J.M."/>
            <person name="Parikh H."/>
            <person name="Huang B."/>
            <person name="Lee V."/>
            <person name="Espinosa-Alvarez O."/>
            <person name="Ortiz P.A."/>
            <person name="Costa-Martins A.G."/>
            <person name="Teixeira M.M."/>
            <person name="Buck G.A."/>
        </authorList>
    </citation>
    <scope>NUCLEOTIDE SEQUENCE [LARGE SCALE GENOMIC DNA]</scope>
    <source>
        <strain evidence="4 5">025E</strain>
    </source>
</reference>
<proteinExistence type="predicted"/>
<feature type="repeat" description="ANK" evidence="3">
    <location>
        <begin position="131"/>
        <end position="163"/>
    </location>
</feature>
<dbReference type="InterPro" id="IPR036770">
    <property type="entry name" value="Ankyrin_rpt-contain_sf"/>
</dbReference>
<evidence type="ECO:0000256" key="1">
    <source>
        <dbReference type="ARBA" id="ARBA00022737"/>
    </source>
</evidence>
<gene>
    <name evidence="4" type="ORF">Tco025E_01523</name>
</gene>
<comment type="caution">
    <text evidence="4">The sequence shown here is derived from an EMBL/GenBank/DDBJ whole genome shotgun (WGS) entry which is preliminary data.</text>
</comment>
<dbReference type="InterPro" id="IPR002110">
    <property type="entry name" value="Ankyrin_rpt"/>
</dbReference>
<dbReference type="GeneID" id="40315134"/>
<evidence type="ECO:0000256" key="2">
    <source>
        <dbReference type="ARBA" id="ARBA00023043"/>
    </source>
</evidence>
<dbReference type="AlphaFoldDB" id="A0A3R7PJF9"/>
<sequence>MSSRIELLLLAVENDNVELLTGILTPQNVNYVDTERRMTLLMWAVALRKHSIVELLLGRGASMYPRDMFQFNVFHHAAWCSDVKMLEILLFLPSRTGGTCVNSNSLGFSCSSSRQFRPGSRALVDLPHSYTGRTPLMLAAIRGDANMVDFLIRKVGSILSLTDFRGNTAMDLAARCGHKTVVTLLLCRGDDNADLVFERTRCQAEANCEEALTMRQLEVQKDLNMLLCSEWLPQSFVALS</sequence>
<evidence type="ECO:0000256" key="3">
    <source>
        <dbReference type="PROSITE-ProRule" id="PRU00023"/>
    </source>
</evidence>
<dbReference type="Pfam" id="PF12796">
    <property type="entry name" value="Ank_2"/>
    <property type="match status" value="2"/>
</dbReference>
<dbReference type="RefSeq" id="XP_029231421.1">
    <property type="nucleotide sequence ID" value="XM_029368461.1"/>
</dbReference>
<feature type="repeat" description="ANK" evidence="3">
    <location>
        <begin position="165"/>
        <end position="191"/>
    </location>
</feature>
<dbReference type="PANTHER" id="PTHR24198:SF165">
    <property type="entry name" value="ANKYRIN REPEAT-CONTAINING PROTEIN-RELATED"/>
    <property type="match status" value="1"/>
</dbReference>
<keyword evidence="5" id="KW-1185">Reference proteome</keyword>
<dbReference type="SUPFAM" id="SSF48403">
    <property type="entry name" value="Ankyrin repeat"/>
    <property type="match status" value="1"/>
</dbReference>